<dbReference type="Gene3D" id="3.40.50.10910">
    <property type="entry name" value="Amidohydrolase"/>
    <property type="match status" value="1"/>
</dbReference>
<dbReference type="PROSITE" id="PS51257">
    <property type="entry name" value="PROKAR_LIPOPROTEIN"/>
    <property type="match status" value="1"/>
</dbReference>
<dbReference type="PANTHER" id="PTHR43135:SF3">
    <property type="entry name" value="ALPHA-D-RIBOSE 1-METHYLPHOSPHONATE 5-TRIPHOSPHATE DIPHOSPHATASE"/>
    <property type="match status" value="1"/>
</dbReference>
<dbReference type="SUPFAM" id="SSF51338">
    <property type="entry name" value="Composite domain of metallo-dependent hydrolases"/>
    <property type="match status" value="1"/>
</dbReference>
<proteinExistence type="predicted"/>
<sequence>MRSVSAIVGFTLGLTACSGSTPEPPVSTVVAYEGATLITGDGGPPLGGGVLLVNEGVIADVGLAANVTVPDGARVVDLTGKTIMPTLVDLHGHVGFVDNLSFDNANYTRENVTDQLNRYAYYGVGAIVSLGTDPGNLAFELQADQQAGILGGARLHTAFRGIARPAAGPGAPTMRPTAFGAETEEEARARVAEIAASNASFVKIWVDDRGGSVEKLGLDLYRPIIEEAHAHDLQVIAHIFFADDARELVAAGIDGFAHLARDVEMDDELVAAIVENDVFVMPNLAISERGRNSEPPAWVDDPLLAESASPEVLARIRESYVNRTAEAAARGTESFAAMLRSLKKLSDAGARIVLGADTGVQDHIQGYMEHRELELIVEAGISPAAAIRIATSAPAEVLGVNTGLLAPGKRADFIVLDANPMYGISATRQIASVYLSGQALDREALRAGW</sequence>
<protein>
    <recommendedName>
        <fullName evidence="1">Amidohydrolase-related domain-containing protein</fullName>
    </recommendedName>
</protein>
<dbReference type="InterPro" id="IPR006680">
    <property type="entry name" value="Amidohydro-rel"/>
</dbReference>
<feature type="domain" description="Amidohydrolase-related" evidence="1">
    <location>
        <begin position="82"/>
        <end position="439"/>
    </location>
</feature>
<organism evidence="2">
    <name type="scientific">marine metagenome</name>
    <dbReference type="NCBI Taxonomy" id="408172"/>
    <lineage>
        <taxon>unclassified sequences</taxon>
        <taxon>metagenomes</taxon>
        <taxon>ecological metagenomes</taxon>
    </lineage>
</organism>
<dbReference type="InterPro" id="IPR011059">
    <property type="entry name" value="Metal-dep_hydrolase_composite"/>
</dbReference>
<dbReference type="PANTHER" id="PTHR43135">
    <property type="entry name" value="ALPHA-D-RIBOSE 1-METHYLPHOSPHONATE 5-TRIPHOSPHATE DIPHOSPHATASE"/>
    <property type="match status" value="1"/>
</dbReference>
<reference evidence="2" key="1">
    <citation type="submission" date="2018-05" db="EMBL/GenBank/DDBJ databases">
        <authorList>
            <person name="Lanie J.A."/>
            <person name="Ng W.-L."/>
            <person name="Kazmierczak K.M."/>
            <person name="Andrzejewski T.M."/>
            <person name="Davidsen T.M."/>
            <person name="Wayne K.J."/>
            <person name="Tettelin H."/>
            <person name="Glass J.I."/>
            <person name="Rusch D."/>
            <person name="Podicherti R."/>
            <person name="Tsui H.-C.T."/>
            <person name="Winkler M.E."/>
        </authorList>
    </citation>
    <scope>NUCLEOTIDE SEQUENCE</scope>
</reference>
<dbReference type="GO" id="GO:0016810">
    <property type="term" value="F:hydrolase activity, acting on carbon-nitrogen (but not peptide) bonds"/>
    <property type="evidence" value="ECO:0007669"/>
    <property type="project" value="InterPro"/>
</dbReference>
<dbReference type="Gene3D" id="3.30.110.90">
    <property type="entry name" value="Amidohydrolase"/>
    <property type="match status" value="1"/>
</dbReference>
<gene>
    <name evidence="2" type="ORF">METZ01_LOCUS48800</name>
</gene>
<dbReference type="InterPro" id="IPR051781">
    <property type="entry name" value="Metallo-dep_Hydrolase"/>
</dbReference>
<evidence type="ECO:0000313" key="2">
    <source>
        <dbReference type="EMBL" id="SUZ95946.1"/>
    </source>
</evidence>
<dbReference type="Gene3D" id="1.20.58.520">
    <property type="entry name" value="Amidohydrolase"/>
    <property type="match status" value="1"/>
</dbReference>
<dbReference type="EMBL" id="UINC01002369">
    <property type="protein sequence ID" value="SUZ95946.1"/>
    <property type="molecule type" value="Genomic_DNA"/>
</dbReference>
<dbReference type="InterPro" id="IPR032466">
    <property type="entry name" value="Metal_Hydrolase"/>
</dbReference>
<dbReference type="AlphaFoldDB" id="A0A381RVR8"/>
<evidence type="ECO:0000259" key="1">
    <source>
        <dbReference type="Pfam" id="PF01979"/>
    </source>
</evidence>
<dbReference type="SUPFAM" id="SSF51556">
    <property type="entry name" value="Metallo-dependent hydrolases"/>
    <property type="match status" value="1"/>
</dbReference>
<dbReference type="Pfam" id="PF01979">
    <property type="entry name" value="Amidohydro_1"/>
    <property type="match status" value="1"/>
</dbReference>
<name>A0A381RVR8_9ZZZZ</name>
<accession>A0A381RVR8</accession>
<dbReference type="Gene3D" id="2.30.40.10">
    <property type="entry name" value="Urease, subunit C, domain 1"/>
    <property type="match status" value="1"/>
</dbReference>